<evidence type="ECO:0000259" key="3">
    <source>
        <dbReference type="PROSITE" id="PS50119"/>
    </source>
</evidence>
<dbReference type="SUPFAM" id="SSF63829">
    <property type="entry name" value="Calcium-dependent phosphotriesterase"/>
    <property type="match status" value="1"/>
</dbReference>
<dbReference type="PROSITE" id="PS50119">
    <property type="entry name" value="ZF_BBOX"/>
    <property type="match status" value="1"/>
</dbReference>
<dbReference type="Gene3D" id="3.30.160.60">
    <property type="entry name" value="Classic Zinc Finger"/>
    <property type="match status" value="1"/>
</dbReference>
<keyword evidence="1" id="KW-0863">Zinc-finger</keyword>
<dbReference type="GO" id="GO:0008270">
    <property type="term" value="F:zinc ion binding"/>
    <property type="evidence" value="ECO:0007669"/>
    <property type="project" value="UniProtKB-KW"/>
</dbReference>
<dbReference type="InterPro" id="IPR000315">
    <property type="entry name" value="Znf_B-box"/>
</dbReference>
<accession>A0A8W8I224</accession>
<dbReference type="InterPro" id="IPR011042">
    <property type="entry name" value="6-blade_b-propeller_TolB-like"/>
</dbReference>
<feature type="domain" description="B box-type" evidence="3">
    <location>
        <begin position="63"/>
        <end position="105"/>
    </location>
</feature>
<keyword evidence="1" id="KW-0479">Metal-binding</keyword>
<keyword evidence="5" id="KW-1185">Reference proteome</keyword>
<dbReference type="SUPFAM" id="SSF57845">
    <property type="entry name" value="B-box zinc-binding domain"/>
    <property type="match status" value="1"/>
</dbReference>
<dbReference type="Proteomes" id="UP000005408">
    <property type="component" value="Unassembled WGS sequence"/>
</dbReference>
<organism evidence="4 5">
    <name type="scientific">Magallana gigas</name>
    <name type="common">Pacific oyster</name>
    <name type="synonym">Crassostrea gigas</name>
    <dbReference type="NCBI Taxonomy" id="29159"/>
    <lineage>
        <taxon>Eukaryota</taxon>
        <taxon>Metazoa</taxon>
        <taxon>Spiralia</taxon>
        <taxon>Lophotrochozoa</taxon>
        <taxon>Mollusca</taxon>
        <taxon>Bivalvia</taxon>
        <taxon>Autobranchia</taxon>
        <taxon>Pteriomorphia</taxon>
        <taxon>Ostreida</taxon>
        <taxon>Ostreoidea</taxon>
        <taxon>Ostreidae</taxon>
        <taxon>Magallana</taxon>
    </lineage>
</organism>
<keyword evidence="2" id="KW-0175">Coiled coil</keyword>
<reference evidence="4" key="1">
    <citation type="submission" date="2022-08" db="UniProtKB">
        <authorList>
            <consortium name="EnsemblMetazoa"/>
        </authorList>
    </citation>
    <scope>IDENTIFICATION</scope>
    <source>
        <strain evidence="4">05x7-T-G4-1.051#20</strain>
    </source>
</reference>
<dbReference type="KEGG" id="crg:136269474"/>
<name>A0A8W8I224_MAGGI</name>
<dbReference type="PANTHER" id="PTHR25462">
    <property type="entry name" value="BONUS, ISOFORM C-RELATED"/>
    <property type="match status" value="1"/>
</dbReference>
<evidence type="ECO:0000313" key="4">
    <source>
        <dbReference type="EnsemblMetazoa" id="G1218.1:cds"/>
    </source>
</evidence>
<dbReference type="OrthoDB" id="6113824at2759"/>
<dbReference type="Gene3D" id="2.120.10.30">
    <property type="entry name" value="TolB, C-terminal domain"/>
    <property type="match status" value="1"/>
</dbReference>
<evidence type="ECO:0000256" key="1">
    <source>
        <dbReference type="PROSITE-ProRule" id="PRU00024"/>
    </source>
</evidence>
<dbReference type="AlphaFoldDB" id="A0A8W8I224"/>
<dbReference type="CDD" id="cd19756">
    <property type="entry name" value="Bbox2"/>
    <property type="match status" value="1"/>
</dbReference>
<dbReference type="Pfam" id="PF00643">
    <property type="entry name" value="zf-B_box"/>
    <property type="match status" value="1"/>
</dbReference>
<dbReference type="InterPro" id="IPR047153">
    <property type="entry name" value="TRIM45/56/19-like"/>
</dbReference>
<dbReference type="PANTHER" id="PTHR25462:SF296">
    <property type="entry name" value="MEIOTIC P26, ISOFORM F"/>
    <property type="match status" value="1"/>
</dbReference>
<protein>
    <recommendedName>
        <fullName evidence="3">B box-type domain-containing protein</fullName>
    </recommendedName>
</protein>
<dbReference type="EnsemblMetazoa" id="G1218.1">
    <property type="protein sequence ID" value="G1218.1:cds"/>
    <property type="gene ID" value="G1218"/>
</dbReference>
<keyword evidence="1" id="KW-0862">Zinc</keyword>
<sequence>MDSIPDDAQHIIECGTESCERYGAMYCNSCYRSMCEQCRDDHLKIPDNKGHDVVQYLSRNHKIPVEKCKKHPTKDLDLLCEECQIPLCSKCASQETHTRHKFHDLEKFYSENCHSCLKTLPSIQNYFIPTSKELQTEIQENKEEIKRVMEKTRKEVKEDTEFFKKLADKAMSETLEEIDRVEEKLLEELKSQDKTVDEYITYLQKLDREIREYLSASKVTNIIIEHSKNLEIRPIPKTTKPVTPTYTAGKYSKEEVSNLLGKLHVDQTKPELRRIKALESCTSTSKEVKGEYQKASNVQQTESPSASVIKVRELTVPGVERLFHLSIDTAEKVWASDNSGYLVQTDLQGNMLQEINTSRQGVGYHTVTENADLIYADRENKVIYKKSMDLKEVSPFIRTDWEPISIHSSHKNGGIFVGMKKTTGARNSDAKVVKYSKYGSYLHSIHRDNDRNLYSEPHYITENINGDICTSDSGKQEVVVVNEARQHRFSYRGQRSAFNPYGICTDTLGHIIVCDGYFNNGTIDIIDTDGEFLTHLVSQSGIIRPYSVCVDDKNNLYVGYSSSNTINVYKYLQ</sequence>
<feature type="coiled-coil region" evidence="2">
    <location>
        <begin position="131"/>
        <end position="191"/>
    </location>
</feature>
<dbReference type="GeneID" id="136269474"/>
<proteinExistence type="predicted"/>
<evidence type="ECO:0000313" key="5">
    <source>
        <dbReference type="Proteomes" id="UP000005408"/>
    </source>
</evidence>
<evidence type="ECO:0000256" key="2">
    <source>
        <dbReference type="SAM" id="Coils"/>
    </source>
</evidence>